<keyword evidence="1" id="KW-0812">Transmembrane</keyword>
<keyword evidence="1" id="KW-1133">Transmembrane helix</keyword>
<accession>A0A3A9AB78</accession>
<name>A0A3A9AB78_9FIRM</name>
<evidence type="ECO:0000313" key="3">
    <source>
        <dbReference type="Proteomes" id="UP000280696"/>
    </source>
</evidence>
<protein>
    <submittedName>
        <fullName evidence="2">Uncharacterized protein</fullName>
    </submittedName>
</protein>
<comment type="caution">
    <text evidence="2">The sequence shown here is derived from an EMBL/GenBank/DDBJ whole genome shotgun (WGS) entry which is preliminary data.</text>
</comment>
<gene>
    <name evidence="2" type="ORF">D7V94_19215</name>
</gene>
<proteinExistence type="predicted"/>
<dbReference type="EMBL" id="RAYQ01000027">
    <property type="protein sequence ID" value="RKI88627.1"/>
    <property type="molecule type" value="Genomic_DNA"/>
</dbReference>
<sequence length="129" mass="14716">MGGIILKSTEIFSGTMAVMVLLTAMIVFCVFGTVLCPDRRLNKREELSCRALEQEYERQLRALLEEKGYSNSGVMMNSITQVDGDRSYIVTIHHKKIEALDNEEKSALAAECREIEVPIRNCSVYFREY</sequence>
<keyword evidence="3" id="KW-1185">Reference proteome</keyword>
<feature type="transmembrane region" description="Helical" evidence="1">
    <location>
        <begin position="12"/>
        <end position="36"/>
    </location>
</feature>
<dbReference type="AlphaFoldDB" id="A0A3A9AB78"/>
<keyword evidence="1" id="KW-0472">Membrane</keyword>
<dbReference type="Proteomes" id="UP000280696">
    <property type="component" value="Unassembled WGS sequence"/>
</dbReference>
<organism evidence="2 3">
    <name type="scientific">Parablautia intestinalis</name>
    <dbReference type="NCBI Taxonomy" id="2320100"/>
    <lineage>
        <taxon>Bacteria</taxon>
        <taxon>Bacillati</taxon>
        <taxon>Bacillota</taxon>
        <taxon>Clostridia</taxon>
        <taxon>Lachnospirales</taxon>
        <taxon>Lachnospiraceae</taxon>
        <taxon>Parablautia</taxon>
    </lineage>
</organism>
<evidence type="ECO:0000313" key="2">
    <source>
        <dbReference type="EMBL" id="RKI88627.1"/>
    </source>
</evidence>
<reference evidence="2 3" key="1">
    <citation type="submission" date="2018-09" db="EMBL/GenBank/DDBJ databases">
        <title>Murine metabolic-syndrome-specific gut microbial biobank.</title>
        <authorList>
            <person name="Liu C."/>
        </authorList>
    </citation>
    <scope>NUCLEOTIDE SEQUENCE [LARGE SCALE GENOMIC DNA]</scope>
    <source>
        <strain evidence="2 3">0.1xD8-82</strain>
    </source>
</reference>
<evidence type="ECO:0000256" key="1">
    <source>
        <dbReference type="SAM" id="Phobius"/>
    </source>
</evidence>